<proteinExistence type="predicted"/>
<dbReference type="Proteomes" id="UP000550707">
    <property type="component" value="Unassembled WGS sequence"/>
</dbReference>
<protein>
    <submittedName>
        <fullName evidence="1">Uncharacterized protein</fullName>
    </submittedName>
</protein>
<name>A0A7J8J0Q4_MOLMO</name>
<evidence type="ECO:0000313" key="1">
    <source>
        <dbReference type="EMBL" id="KAF6489915.1"/>
    </source>
</evidence>
<accession>A0A7J8J0Q4</accession>
<sequence>MEWRFGVALCSFQLNCLTKVGRPGNQTADAFGYWSQAGKTVPERLHSILCVSKTLKDKEEVCRAAPQGQEGFGPVQSLEQACLVSLGVEMSSRESDIRSCPLTLLFLTCLTTAGPLGADDKKSHPSVWFNLLVSHG</sequence>
<dbReference type="InParanoid" id="A0A7J8J0Q4"/>
<organism evidence="1 2">
    <name type="scientific">Molossus molossus</name>
    <name type="common">Pallas' mastiff bat</name>
    <name type="synonym">Vespertilio molossus</name>
    <dbReference type="NCBI Taxonomy" id="27622"/>
    <lineage>
        <taxon>Eukaryota</taxon>
        <taxon>Metazoa</taxon>
        <taxon>Chordata</taxon>
        <taxon>Craniata</taxon>
        <taxon>Vertebrata</taxon>
        <taxon>Euteleostomi</taxon>
        <taxon>Mammalia</taxon>
        <taxon>Eutheria</taxon>
        <taxon>Laurasiatheria</taxon>
        <taxon>Chiroptera</taxon>
        <taxon>Yangochiroptera</taxon>
        <taxon>Molossidae</taxon>
        <taxon>Molossus</taxon>
    </lineage>
</organism>
<dbReference type="AlphaFoldDB" id="A0A7J8J0Q4"/>
<reference evidence="1 2" key="1">
    <citation type="journal article" date="2020" name="Nature">
        <title>Six reference-quality genomes reveal evolution of bat adaptations.</title>
        <authorList>
            <person name="Jebb D."/>
            <person name="Huang Z."/>
            <person name="Pippel M."/>
            <person name="Hughes G.M."/>
            <person name="Lavrichenko K."/>
            <person name="Devanna P."/>
            <person name="Winkler S."/>
            <person name="Jermiin L.S."/>
            <person name="Skirmuntt E.C."/>
            <person name="Katzourakis A."/>
            <person name="Burkitt-Gray L."/>
            <person name="Ray D.A."/>
            <person name="Sullivan K.A.M."/>
            <person name="Roscito J.G."/>
            <person name="Kirilenko B.M."/>
            <person name="Davalos L.M."/>
            <person name="Corthals A.P."/>
            <person name="Power M.L."/>
            <person name="Jones G."/>
            <person name="Ransome R.D."/>
            <person name="Dechmann D.K.N."/>
            <person name="Locatelli A.G."/>
            <person name="Puechmaille S.J."/>
            <person name="Fedrigo O."/>
            <person name="Jarvis E.D."/>
            <person name="Hiller M."/>
            <person name="Vernes S.C."/>
            <person name="Myers E.W."/>
            <person name="Teeling E.C."/>
        </authorList>
    </citation>
    <scope>NUCLEOTIDE SEQUENCE [LARGE SCALE GENOMIC DNA]</scope>
    <source>
        <strain evidence="1">MMolMol1</strain>
        <tissue evidence="1">Muscle</tissue>
    </source>
</reference>
<keyword evidence="2" id="KW-1185">Reference proteome</keyword>
<dbReference type="EMBL" id="JACASF010000003">
    <property type="protein sequence ID" value="KAF6489915.1"/>
    <property type="molecule type" value="Genomic_DNA"/>
</dbReference>
<gene>
    <name evidence="1" type="ORF">HJG59_010310</name>
</gene>
<evidence type="ECO:0000313" key="2">
    <source>
        <dbReference type="Proteomes" id="UP000550707"/>
    </source>
</evidence>
<comment type="caution">
    <text evidence="1">The sequence shown here is derived from an EMBL/GenBank/DDBJ whole genome shotgun (WGS) entry which is preliminary data.</text>
</comment>